<proteinExistence type="predicted"/>
<dbReference type="EMBL" id="CP003364">
    <property type="protein sequence ID" value="AGA25025.1"/>
    <property type="molecule type" value="Genomic_DNA"/>
</dbReference>
<feature type="chain" id="PRO_5003939937" evidence="1">
    <location>
        <begin position="21"/>
        <end position="167"/>
    </location>
</feature>
<keyword evidence="1" id="KW-0732">Signal</keyword>
<reference evidence="2 3" key="1">
    <citation type="submission" date="2012-02" db="EMBL/GenBank/DDBJ databases">
        <title>Complete sequence of chromosome of Singulisphaera acidiphila DSM 18658.</title>
        <authorList>
            <consortium name="US DOE Joint Genome Institute (JGI-PGF)"/>
            <person name="Lucas S."/>
            <person name="Copeland A."/>
            <person name="Lapidus A."/>
            <person name="Glavina del Rio T."/>
            <person name="Dalin E."/>
            <person name="Tice H."/>
            <person name="Bruce D."/>
            <person name="Goodwin L."/>
            <person name="Pitluck S."/>
            <person name="Peters L."/>
            <person name="Ovchinnikova G."/>
            <person name="Chertkov O."/>
            <person name="Kyrpides N."/>
            <person name="Mavromatis K."/>
            <person name="Ivanova N."/>
            <person name="Brettin T."/>
            <person name="Detter J.C."/>
            <person name="Han C."/>
            <person name="Larimer F."/>
            <person name="Land M."/>
            <person name="Hauser L."/>
            <person name="Markowitz V."/>
            <person name="Cheng J.-F."/>
            <person name="Hugenholtz P."/>
            <person name="Woyke T."/>
            <person name="Wu D."/>
            <person name="Tindall B."/>
            <person name="Pomrenke H."/>
            <person name="Brambilla E."/>
            <person name="Klenk H.-P."/>
            <person name="Eisen J.A."/>
        </authorList>
    </citation>
    <scope>NUCLEOTIDE SEQUENCE [LARGE SCALE GENOMIC DNA]</scope>
    <source>
        <strain evidence="3">ATCC BAA-1392 / DSM 18658 / VKM B-2454 / MOB10</strain>
    </source>
</reference>
<feature type="signal peptide" evidence="1">
    <location>
        <begin position="1"/>
        <end position="20"/>
    </location>
</feature>
<dbReference type="AlphaFoldDB" id="L0D828"/>
<dbReference type="KEGG" id="saci:Sinac_0606"/>
<evidence type="ECO:0000313" key="2">
    <source>
        <dbReference type="EMBL" id="AGA25025.1"/>
    </source>
</evidence>
<dbReference type="HOGENOM" id="CLU_1593438_0_0_0"/>
<accession>L0D828</accession>
<organism evidence="2 3">
    <name type="scientific">Singulisphaera acidiphila (strain ATCC BAA-1392 / DSM 18658 / VKM B-2454 / MOB10)</name>
    <dbReference type="NCBI Taxonomy" id="886293"/>
    <lineage>
        <taxon>Bacteria</taxon>
        <taxon>Pseudomonadati</taxon>
        <taxon>Planctomycetota</taxon>
        <taxon>Planctomycetia</taxon>
        <taxon>Isosphaerales</taxon>
        <taxon>Isosphaeraceae</taxon>
        <taxon>Singulisphaera</taxon>
    </lineage>
</organism>
<sequence>MIRSIGYLAMFVLAGSPLWAGELDAEYGAKTPIQSPAVTLASGALVPHHVDKPDMVSKGSELDSERAIQAWRHFGGFGRGFGFGGWNRGFGFGGWNRGFGFGGWNRGFGYGGWNRGFGFGGYGLGYGLGYGGYGLGYGGFGYSYLPVTYYSTPYLSYGGFGYGMGCW</sequence>
<evidence type="ECO:0000256" key="1">
    <source>
        <dbReference type="SAM" id="SignalP"/>
    </source>
</evidence>
<keyword evidence="3" id="KW-1185">Reference proteome</keyword>
<gene>
    <name evidence="2" type="ordered locus">Sinac_0606</name>
</gene>
<dbReference type="Proteomes" id="UP000010798">
    <property type="component" value="Chromosome"/>
</dbReference>
<name>L0D828_SINAD</name>
<dbReference type="RefSeq" id="WP_015244210.1">
    <property type="nucleotide sequence ID" value="NC_019892.1"/>
</dbReference>
<evidence type="ECO:0000313" key="3">
    <source>
        <dbReference type="Proteomes" id="UP000010798"/>
    </source>
</evidence>
<protein>
    <submittedName>
        <fullName evidence="2">Uncharacterized protein</fullName>
    </submittedName>
</protein>